<reference evidence="3 4" key="1">
    <citation type="submission" date="2021-04" db="EMBL/GenBank/DDBJ databases">
        <authorList>
            <person name="Bliznina A."/>
        </authorList>
    </citation>
    <scope>NUCLEOTIDE SEQUENCE [LARGE SCALE GENOMIC DNA]</scope>
</reference>
<keyword evidence="1" id="KW-0963">Cytoplasm</keyword>
<evidence type="ECO:0000256" key="2">
    <source>
        <dbReference type="ARBA" id="ARBA00022694"/>
    </source>
</evidence>
<dbReference type="Gene3D" id="3.40.50.620">
    <property type="entry name" value="HUPs"/>
    <property type="match status" value="1"/>
</dbReference>
<gene>
    <name evidence="3" type="ORF">OKIOD_LOCUS8010</name>
</gene>
<evidence type="ECO:0000313" key="4">
    <source>
        <dbReference type="Proteomes" id="UP001158576"/>
    </source>
</evidence>
<dbReference type="InterPro" id="IPR014729">
    <property type="entry name" value="Rossmann-like_a/b/a_fold"/>
</dbReference>
<dbReference type="EMBL" id="OU015569">
    <property type="protein sequence ID" value="CAG5099329.1"/>
    <property type="molecule type" value="Genomic_DNA"/>
</dbReference>
<organism evidence="3 4">
    <name type="scientific">Oikopleura dioica</name>
    <name type="common">Tunicate</name>
    <dbReference type="NCBI Taxonomy" id="34765"/>
    <lineage>
        <taxon>Eukaryota</taxon>
        <taxon>Metazoa</taxon>
        <taxon>Chordata</taxon>
        <taxon>Tunicata</taxon>
        <taxon>Appendicularia</taxon>
        <taxon>Copelata</taxon>
        <taxon>Oikopleuridae</taxon>
        <taxon>Oikopleura</taxon>
    </lineage>
</organism>
<dbReference type="InterPro" id="IPR019407">
    <property type="entry name" value="CTU2"/>
</dbReference>
<proteinExistence type="predicted"/>
<name>A0ABN7SMI2_OIKDI</name>
<evidence type="ECO:0000256" key="1">
    <source>
        <dbReference type="ARBA" id="ARBA00022490"/>
    </source>
</evidence>
<keyword evidence="4" id="KW-1185">Reference proteome</keyword>
<dbReference type="Proteomes" id="UP001158576">
    <property type="component" value="Chromosome XSR"/>
</dbReference>
<sequence length="286" mass="32420">MEVVKCWKCELPSEITIQASGFFCSSCFVEYFRQKYRKIIGASKLIRDRDLVVFAFDGSASGCAMLNVISTFQQHFAKANSENMNYKRKNRYITKALHMTDSCNERVKTALESSGIEYVVFSPSEEMKEKYEKQCFKIERFGDETENEFNKKSLQMELLVDKAKEMNAQFLMLSSHVESLAAKTLSVVSLGLGEEIQATAGLCHTYNGLRILKPFREMTKKEIDFYVNATCGEGILPEENKEEEDQSSIKSIQSLAAKFLSDLNSQGKDSNPSAIVRLSNKLKMKS</sequence>
<keyword evidence="2" id="KW-0819">tRNA processing</keyword>
<dbReference type="PANTHER" id="PTHR20882">
    <property type="entry name" value="CYTOPLASMIC TRNA 2-THIOLATION PROTEIN 2"/>
    <property type="match status" value="1"/>
</dbReference>
<accession>A0ABN7SMI2</accession>
<protein>
    <submittedName>
        <fullName evidence="3">Oidioi.mRNA.OKI2018_I69.XSR.g16452.t1.cds</fullName>
    </submittedName>
</protein>
<evidence type="ECO:0000313" key="3">
    <source>
        <dbReference type="EMBL" id="CAG5099329.1"/>
    </source>
</evidence>
<dbReference type="PANTHER" id="PTHR20882:SF14">
    <property type="entry name" value="CYTOPLASMIC TRNA 2-THIOLATION PROTEIN 2"/>
    <property type="match status" value="1"/>
</dbReference>